<proteinExistence type="predicted"/>
<dbReference type="OrthoDB" id="7836640at2"/>
<dbReference type="RefSeq" id="WP_090267802.1">
    <property type="nucleotide sequence ID" value="NZ_FOEP01000001.1"/>
</dbReference>
<evidence type="ECO:0000313" key="3">
    <source>
        <dbReference type="Proteomes" id="UP000198634"/>
    </source>
</evidence>
<evidence type="ECO:0008006" key="4">
    <source>
        <dbReference type="Google" id="ProtNLM"/>
    </source>
</evidence>
<keyword evidence="1" id="KW-0732">Signal</keyword>
<feature type="signal peptide" evidence="1">
    <location>
        <begin position="1"/>
        <end position="20"/>
    </location>
</feature>
<evidence type="ECO:0000256" key="1">
    <source>
        <dbReference type="SAM" id="SignalP"/>
    </source>
</evidence>
<dbReference type="PROSITE" id="PS51257">
    <property type="entry name" value="PROKAR_LIPOPROTEIN"/>
    <property type="match status" value="1"/>
</dbReference>
<dbReference type="EMBL" id="FOEP01000001">
    <property type="protein sequence ID" value="SEP55148.1"/>
    <property type="molecule type" value="Genomic_DNA"/>
</dbReference>
<dbReference type="AlphaFoldDB" id="A0A1H8YUU8"/>
<accession>A0A1H8YUU8</accession>
<dbReference type="Pfam" id="PF20569">
    <property type="entry name" value="DUF6778"/>
    <property type="match status" value="1"/>
</dbReference>
<dbReference type="STRING" id="657014.SAMN04488092_10160"/>
<reference evidence="2 3" key="1">
    <citation type="submission" date="2016-10" db="EMBL/GenBank/DDBJ databases">
        <authorList>
            <person name="de Groot N.N."/>
        </authorList>
    </citation>
    <scope>NUCLEOTIDE SEQUENCE [LARGE SCALE GENOMIC DNA]</scope>
    <source>
        <strain evidence="2 3">DSM 22007</strain>
    </source>
</reference>
<keyword evidence="3" id="KW-1185">Reference proteome</keyword>
<dbReference type="InterPro" id="IPR046705">
    <property type="entry name" value="DUF6778"/>
</dbReference>
<protein>
    <recommendedName>
        <fullName evidence="4">Lipoprotein</fullName>
    </recommendedName>
</protein>
<organism evidence="2 3">
    <name type="scientific">Thalassovita taeanensis</name>
    <dbReference type="NCBI Taxonomy" id="657014"/>
    <lineage>
        <taxon>Bacteria</taxon>
        <taxon>Pseudomonadati</taxon>
        <taxon>Pseudomonadota</taxon>
        <taxon>Alphaproteobacteria</taxon>
        <taxon>Rhodobacterales</taxon>
        <taxon>Roseobacteraceae</taxon>
        <taxon>Thalassovita</taxon>
    </lineage>
</organism>
<evidence type="ECO:0000313" key="2">
    <source>
        <dbReference type="EMBL" id="SEP55148.1"/>
    </source>
</evidence>
<dbReference type="Proteomes" id="UP000198634">
    <property type="component" value="Unassembled WGS sequence"/>
</dbReference>
<sequence length="214" mass="22919">MKQFRTGLILALGLGLSACGAIDTATRNAPMDMPQMAVSAPSVQVQSYNIKVSRGLRVSEANLYYPMGDIVWRGEPMGDRHAQVAGIFENSIKQVQQETAEGALPVAVEIEVLRFHALTEKTRYTIGGVHSIEFNMTVLDPATGAVLVPTREIKADLKGYGGSKAIAAEQQGLTQKVRISRHLVNVVEQELAAPGSVQPGVTELVAGLEANVKI</sequence>
<gene>
    <name evidence="2" type="ORF">SAMN04488092_10160</name>
</gene>
<feature type="chain" id="PRO_5009300771" description="Lipoprotein" evidence="1">
    <location>
        <begin position="21"/>
        <end position="214"/>
    </location>
</feature>
<name>A0A1H8YUU8_9RHOB</name>